<dbReference type="CDD" id="cd00814">
    <property type="entry name" value="MetRS_core"/>
    <property type="match status" value="1"/>
</dbReference>
<dbReference type="EC" id="6.1.1.10" evidence="2"/>
<dbReference type="Gene3D" id="1.10.730.10">
    <property type="entry name" value="Isoleucyl-tRNA Synthetase, Domain 1"/>
    <property type="match status" value="1"/>
</dbReference>
<evidence type="ECO:0000256" key="3">
    <source>
        <dbReference type="ARBA" id="ARBA00018753"/>
    </source>
</evidence>
<dbReference type="NCBIfam" id="TIGR00398">
    <property type="entry name" value="metG"/>
    <property type="match status" value="1"/>
</dbReference>
<comment type="caution">
    <text evidence="13">The sequence shown here is derived from an EMBL/GenBank/DDBJ whole genome shotgun (WGS) entry which is preliminary data.</text>
</comment>
<evidence type="ECO:0000256" key="2">
    <source>
        <dbReference type="ARBA" id="ARBA00012838"/>
    </source>
</evidence>
<evidence type="ECO:0000256" key="1">
    <source>
        <dbReference type="ARBA" id="ARBA00003314"/>
    </source>
</evidence>
<evidence type="ECO:0000256" key="11">
    <source>
        <dbReference type="RuleBase" id="RU363039"/>
    </source>
</evidence>
<dbReference type="STRING" id="1798525.A3G90_00215"/>
<dbReference type="SUPFAM" id="SSF47323">
    <property type="entry name" value="Anticodon-binding domain of a subclass of class I aminoacyl-tRNA synthetases"/>
    <property type="match status" value="1"/>
</dbReference>
<organism evidence="13 14">
    <name type="scientific">Candidatus Kaiserbacteria bacterium RIFCSPLOWO2_12_FULL_45_26</name>
    <dbReference type="NCBI Taxonomy" id="1798525"/>
    <lineage>
        <taxon>Bacteria</taxon>
        <taxon>Candidatus Kaiseribacteriota</taxon>
    </lineage>
</organism>
<keyword evidence="7 11" id="KW-0648">Protein biosynthesis</keyword>
<dbReference type="InterPro" id="IPR014729">
    <property type="entry name" value="Rossmann-like_a/b/a_fold"/>
</dbReference>
<proteinExistence type="inferred from homology"/>
<evidence type="ECO:0000313" key="14">
    <source>
        <dbReference type="Proteomes" id="UP000177325"/>
    </source>
</evidence>
<dbReference type="EMBL" id="MFMM01000001">
    <property type="protein sequence ID" value="OGG84507.1"/>
    <property type="molecule type" value="Genomic_DNA"/>
</dbReference>
<dbReference type="InterPro" id="IPR014758">
    <property type="entry name" value="Met-tRNA_synth"/>
</dbReference>
<dbReference type="GO" id="GO:0005524">
    <property type="term" value="F:ATP binding"/>
    <property type="evidence" value="ECO:0007669"/>
    <property type="project" value="UniProtKB-KW"/>
</dbReference>
<dbReference type="InterPro" id="IPR009080">
    <property type="entry name" value="tRNAsynth_Ia_anticodon-bd"/>
</dbReference>
<dbReference type="InterPro" id="IPR015413">
    <property type="entry name" value="Methionyl/Leucyl_tRNA_Synth"/>
</dbReference>
<evidence type="ECO:0000256" key="10">
    <source>
        <dbReference type="ARBA" id="ARBA00047364"/>
    </source>
</evidence>
<keyword evidence="8 11" id="KW-0030">Aminoacyl-tRNA synthetase</keyword>
<dbReference type="InterPro" id="IPR023457">
    <property type="entry name" value="Met-tRNA_synth_2"/>
</dbReference>
<dbReference type="GO" id="GO:0006431">
    <property type="term" value="P:methionyl-tRNA aminoacylation"/>
    <property type="evidence" value="ECO:0007669"/>
    <property type="project" value="InterPro"/>
</dbReference>
<dbReference type="SUPFAM" id="SSF52374">
    <property type="entry name" value="Nucleotidylyl transferase"/>
    <property type="match status" value="1"/>
</dbReference>
<sequence>MKAKYITTTLPYVNSDPHIGFALEIIQADILARYWRLLGQEVFFTTGTDEHGQKIAQKADERGEDRQIYVDHYASEFKKLGSALNLSFDNFIRTTDSAHKLAAQEIWRRCEAKGDIYKKKYSGLYCVGCELFYKPEELLEGKVCPIHTTPCQEIEEENYFFKLSNYQAYLEEYLSTEGVIVPEWRRQEAINFVKGGLEDFSISREKARLNWGIPVPGDDNQVMYVWFDALTNYISTLGWPEEGGNFTKFWTEGETLQLAGKDQIRFQSVMWQAMLKSADVKATDKVVYHGFINSGGQKMSKSLGNVISPYEMIAKYGTDATRYILLRHVHPFDDSDVTWEKMDEWYTANLVNGLGNLVARVMKMAETHLDAPVAIDSVPSITMPSLNEFNFQSALDTIWHTVQMQDEKIATTEPFKLVKTDKAAAQEIISDLVREVHGIASYLEPIMPNTSAVILKAVAENKKPENLFSRLEQ</sequence>
<keyword evidence="4 11" id="KW-0436">Ligase</keyword>
<evidence type="ECO:0000256" key="5">
    <source>
        <dbReference type="ARBA" id="ARBA00022741"/>
    </source>
</evidence>
<dbReference type="AlphaFoldDB" id="A0A1F6FF72"/>
<dbReference type="Proteomes" id="UP000177325">
    <property type="component" value="Unassembled WGS sequence"/>
</dbReference>
<dbReference type="PRINTS" id="PR01041">
    <property type="entry name" value="TRNASYNTHMET"/>
</dbReference>
<dbReference type="PANTHER" id="PTHR43326">
    <property type="entry name" value="METHIONYL-TRNA SYNTHETASE"/>
    <property type="match status" value="1"/>
</dbReference>
<reference evidence="13 14" key="1">
    <citation type="journal article" date="2016" name="Nat. Commun.">
        <title>Thousands of microbial genomes shed light on interconnected biogeochemical processes in an aquifer system.</title>
        <authorList>
            <person name="Anantharaman K."/>
            <person name="Brown C.T."/>
            <person name="Hug L.A."/>
            <person name="Sharon I."/>
            <person name="Castelle C.J."/>
            <person name="Probst A.J."/>
            <person name="Thomas B.C."/>
            <person name="Singh A."/>
            <person name="Wilkins M.J."/>
            <person name="Karaoz U."/>
            <person name="Brodie E.L."/>
            <person name="Williams K.H."/>
            <person name="Hubbard S.S."/>
            <person name="Banfield J.F."/>
        </authorList>
    </citation>
    <scope>NUCLEOTIDE SEQUENCE [LARGE SCALE GENOMIC DNA]</scope>
</reference>
<evidence type="ECO:0000256" key="8">
    <source>
        <dbReference type="ARBA" id="ARBA00023146"/>
    </source>
</evidence>
<dbReference type="Gene3D" id="2.170.220.10">
    <property type="match status" value="1"/>
</dbReference>
<dbReference type="InterPro" id="IPR033911">
    <property type="entry name" value="MetRS_core"/>
</dbReference>
<dbReference type="GO" id="GO:0004825">
    <property type="term" value="F:methionine-tRNA ligase activity"/>
    <property type="evidence" value="ECO:0007669"/>
    <property type="project" value="UniProtKB-EC"/>
</dbReference>
<comment type="function">
    <text evidence="1">Is required not only for elongation of protein synthesis but also for the initiation of all mRNA translation through initiator tRNA(fMet) aminoacylation.</text>
</comment>
<comment type="similarity">
    <text evidence="11">Belongs to the class-I aminoacyl-tRNA synthetase family.</text>
</comment>
<evidence type="ECO:0000256" key="7">
    <source>
        <dbReference type="ARBA" id="ARBA00022917"/>
    </source>
</evidence>
<dbReference type="PANTHER" id="PTHR43326:SF1">
    <property type="entry name" value="METHIONINE--TRNA LIGASE, MITOCHONDRIAL"/>
    <property type="match status" value="1"/>
</dbReference>
<comment type="catalytic activity">
    <reaction evidence="10">
        <text>tRNA(Met) + L-methionine + ATP = L-methionyl-tRNA(Met) + AMP + diphosphate</text>
        <dbReference type="Rhea" id="RHEA:13481"/>
        <dbReference type="Rhea" id="RHEA-COMP:9667"/>
        <dbReference type="Rhea" id="RHEA-COMP:9698"/>
        <dbReference type="ChEBI" id="CHEBI:30616"/>
        <dbReference type="ChEBI" id="CHEBI:33019"/>
        <dbReference type="ChEBI" id="CHEBI:57844"/>
        <dbReference type="ChEBI" id="CHEBI:78442"/>
        <dbReference type="ChEBI" id="CHEBI:78530"/>
        <dbReference type="ChEBI" id="CHEBI:456215"/>
        <dbReference type="EC" id="6.1.1.10"/>
    </reaction>
</comment>
<evidence type="ECO:0000256" key="9">
    <source>
        <dbReference type="ARBA" id="ARBA00030904"/>
    </source>
</evidence>
<accession>A0A1F6FF72</accession>
<feature type="domain" description="Methionyl/Leucyl tRNA synthetase" evidence="12">
    <location>
        <begin position="133"/>
        <end position="362"/>
    </location>
</feature>
<gene>
    <name evidence="13" type="ORF">A3G90_00215</name>
</gene>
<dbReference type="FunFam" id="2.170.220.10:FF:000001">
    <property type="entry name" value="methionine--tRNA ligase, mitochondrial"/>
    <property type="match status" value="1"/>
</dbReference>
<dbReference type="Gene3D" id="3.40.50.620">
    <property type="entry name" value="HUPs"/>
    <property type="match status" value="1"/>
</dbReference>
<name>A0A1F6FF72_9BACT</name>
<keyword evidence="6 11" id="KW-0067">ATP-binding</keyword>
<protein>
    <recommendedName>
        <fullName evidence="3">Methionine--tRNA ligase</fullName>
        <ecNumber evidence="2">6.1.1.10</ecNumber>
    </recommendedName>
    <alternativeName>
        <fullName evidence="9">Methionyl-tRNA synthetase</fullName>
    </alternativeName>
</protein>
<evidence type="ECO:0000256" key="6">
    <source>
        <dbReference type="ARBA" id="ARBA00022840"/>
    </source>
</evidence>
<keyword evidence="5 11" id="KW-0547">Nucleotide-binding</keyword>
<evidence type="ECO:0000256" key="4">
    <source>
        <dbReference type="ARBA" id="ARBA00022598"/>
    </source>
</evidence>
<evidence type="ECO:0000313" key="13">
    <source>
        <dbReference type="EMBL" id="OGG84507.1"/>
    </source>
</evidence>
<dbReference type="Pfam" id="PF09334">
    <property type="entry name" value="tRNA-synt_1g"/>
    <property type="match status" value="1"/>
</dbReference>
<evidence type="ECO:0000259" key="12">
    <source>
        <dbReference type="Pfam" id="PF09334"/>
    </source>
</evidence>